<dbReference type="InterPro" id="IPR018391">
    <property type="entry name" value="PQQ_b-propeller_rpt"/>
</dbReference>
<dbReference type="Gene3D" id="2.130.10.10">
    <property type="entry name" value="YVTN repeat-like/Quinoprotein amine dehydrogenase"/>
    <property type="match status" value="2"/>
</dbReference>
<dbReference type="PANTHER" id="PTHR34512:SF30">
    <property type="entry name" value="OUTER MEMBRANE PROTEIN ASSEMBLY FACTOR BAMB"/>
    <property type="match status" value="1"/>
</dbReference>
<feature type="domain" description="Pyrrolo-quinoline quinone repeat" evidence="2">
    <location>
        <begin position="46"/>
        <end position="213"/>
    </location>
</feature>
<dbReference type="Pfam" id="PF13360">
    <property type="entry name" value="PQQ_2"/>
    <property type="match status" value="2"/>
</dbReference>
<dbReference type="InterPro" id="IPR011047">
    <property type="entry name" value="Quinoprotein_ADH-like_sf"/>
</dbReference>
<reference evidence="3 4" key="1">
    <citation type="submission" date="2016-08" db="EMBL/GenBank/DDBJ databases">
        <title>Analysis of Carbohydrate Active Enzymes in Thermogemmatispora T81 Reveals Carbohydrate Degradation Ability.</title>
        <authorList>
            <person name="Tomazini A."/>
            <person name="Lal S."/>
            <person name="Stott M."/>
            <person name="Henrissat B."/>
            <person name="Polikarpov I."/>
            <person name="Sparling R."/>
            <person name="Levin D.B."/>
        </authorList>
    </citation>
    <scope>NUCLEOTIDE SEQUENCE [LARGE SCALE GENOMIC DNA]</scope>
    <source>
        <strain evidence="3 4">T81</strain>
    </source>
</reference>
<keyword evidence="4" id="KW-1185">Reference proteome</keyword>
<dbReference type="InterPro" id="IPR002372">
    <property type="entry name" value="PQQ_rpt_dom"/>
</dbReference>
<feature type="domain" description="Pyrrolo-quinoline quinone repeat" evidence="2">
    <location>
        <begin position="267"/>
        <end position="435"/>
    </location>
</feature>
<name>A0A328VLQ8_9CHLR</name>
<dbReference type="SUPFAM" id="SSF50998">
    <property type="entry name" value="Quinoprotein alcohol dehydrogenase-like"/>
    <property type="match status" value="1"/>
</dbReference>
<accession>A0A328VLQ8</accession>
<evidence type="ECO:0000256" key="1">
    <source>
        <dbReference type="SAM" id="SignalP"/>
    </source>
</evidence>
<evidence type="ECO:0000313" key="3">
    <source>
        <dbReference type="EMBL" id="RAQ97791.1"/>
    </source>
</evidence>
<dbReference type="RefSeq" id="WP_189362087.1">
    <property type="nucleotide sequence ID" value="NZ_MCIF01000002.1"/>
</dbReference>
<gene>
    <name evidence="3" type="ORF">A4R35_19785</name>
</gene>
<proteinExistence type="predicted"/>
<dbReference type="EMBL" id="MCIF01000002">
    <property type="protein sequence ID" value="RAQ97791.1"/>
    <property type="molecule type" value="Genomic_DNA"/>
</dbReference>
<feature type="signal peptide" evidence="1">
    <location>
        <begin position="1"/>
        <end position="24"/>
    </location>
</feature>
<sequence length="442" mass="48839">MSKRWQKFARTLWKLLLGSVWLLASLLGCQTPPTVQMEAVPCPAAQWQVQFSKLAEHPGESEPAMTTLYVGLTTWLYALDANSGRPRWCRMLRWNGTSHEDLLGFITITRVGQDLYANTADAYLLALNAQNGAVRWGAEDLEALDLDDVRGVPAVDKATGQVYQKDVKTVTALAGSDGQSRWTYQLPQKDTSRATTSVSLMPLVGEGGVYVVGDDLMTVPERSALVVALDARTGQPHWQRSFPEGSFQSPRAMVLGNGVLCLDLENGVVAVDASDGRVLWQASGSRWHMFSYWLLAAGQGWLYVAKEVVRNQKWQVSAVRLADGEESWSIELPGMFDSDGMQGVLDGKVLYLLDVQGMVTALDGQSRRVLWQKQPATREGGGLLPSRLLVGKSEVYLFTASPDGKERFVLHALDKESGQEQWKIVLPLPVKEGEYWKPVLTN</sequence>
<organism evidence="3 4">
    <name type="scientific">Thermogemmatispora tikiterensis</name>
    <dbReference type="NCBI Taxonomy" id="1825093"/>
    <lineage>
        <taxon>Bacteria</taxon>
        <taxon>Bacillati</taxon>
        <taxon>Chloroflexota</taxon>
        <taxon>Ktedonobacteria</taxon>
        <taxon>Thermogemmatisporales</taxon>
        <taxon>Thermogemmatisporaceae</taxon>
        <taxon>Thermogemmatispora</taxon>
    </lineage>
</organism>
<keyword evidence="1" id="KW-0732">Signal</keyword>
<comment type="caution">
    <text evidence="3">The sequence shown here is derived from an EMBL/GenBank/DDBJ whole genome shotgun (WGS) entry which is preliminary data.</text>
</comment>
<dbReference type="AlphaFoldDB" id="A0A328VLQ8"/>
<dbReference type="PROSITE" id="PS51257">
    <property type="entry name" value="PROKAR_LIPOPROTEIN"/>
    <property type="match status" value="1"/>
</dbReference>
<protein>
    <recommendedName>
        <fullName evidence="2">Pyrrolo-quinoline quinone repeat domain-containing protein</fullName>
    </recommendedName>
</protein>
<evidence type="ECO:0000259" key="2">
    <source>
        <dbReference type="Pfam" id="PF13360"/>
    </source>
</evidence>
<evidence type="ECO:0000313" key="4">
    <source>
        <dbReference type="Proteomes" id="UP000248706"/>
    </source>
</evidence>
<dbReference type="InterPro" id="IPR015943">
    <property type="entry name" value="WD40/YVTN_repeat-like_dom_sf"/>
</dbReference>
<feature type="chain" id="PRO_5016272402" description="Pyrrolo-quinoline quinone repeat domain-containing protein" evidence="1">
    <location>
        <begin position="25"/>
        <end position="442"/>
    </location>
</feature>
<dbReference type="SMART" id="SM00564">
    <property type="entry name" value="PQQ"/>
    <property type="match status" value="6"/>
</dbReference>
<dbReference type="Proteomes" id="UP000248706">
    <property type="component" value="Unassembled WGS sequence"/>
</dbReference>
<dbReference type="PANTHER" id="PTHR34512">
    <property type="entry name" value="CELL SURFACE PROTEIN"/>
    <property type="match status" value="1"/>
</dbReference>